<dbReference type="Proteomes" id="UP000050416">
    <property type="component" value="Unassembled WGS sequence"/>
</dbReference>
<evidence type="ECO:0000313" key="1">
    <source>
        <dbReference type="EMBL" id="KPQ29158.1"/>
    </source>
</evidence>
<name>A0A0P7ZAJ5_9GAMM</name>
<evidence type="ECO:0000313" key="2">
    <source>
        <dbReference type="Proteomes" id="UP000050416"/>
    </source>
</evidence>
<organism evidence="1 2">
    <name type="scientific">Marinobacter excellens HL-55</name>
    <dbReference type="NCBI Taxonomy" id="1305731"/>
    <lineage>
        <taxon>Bacteria</taxon>
        <taxon>Pseudomonadati</taxon>
        <taxon>Pseudomonadota</taxon>
        <taxon>Gammaproteobacteria</taxon>
        <taxon>Pseudomonadales</taxon>
        <taxon>Marinobacteraceae</taxon>
        <taxon>Marinobacter</taxon>
    </lineage>
</organism>
<sequence length="201" mass="22648">MVQTVSAIGTKTFFLFDGDRQPDTHKLGYPDYFQGSELKLPRNGLTLLYGNKGPGSLIGAAVRESAATGRGVCFADIKVEIGEWDSNKQRLSTFEHCRFLNLPLRANKEVLDDINVHWNRWLDEECLPNEDFPRKPSNRMDLLDKLVKIAPYCHLNAIAYDAATRFGIAKFVTIFNRDAILHDQINVIPPQTKVLIDFPGG</sequence>
<dbReference type="STRING" id="1305731.GCA_000934705_00532"/>
<evidence type="ECO:0008006" key="3">
    <source>
        <dbReference type="Google" id="ProtNLM"/>
    </source>
</evidence>
<protein>
    <recommendedName>
        <fullName evidence="3">RES domain</fullName>
    </recommendedName>
</protein>
<dbReference type="PATRIC" id="fig|1305731.5.peg.360"/>
<accession>A0A0P7ZAJ5</accession>
<gene>
    <name evidence="1" type="ORF">HLUCCX14_07730</name>
</gene>
<reference evidence="1 2" key="1">
    <citation type="submission" date="2015-09" db="EMBL/GenBank/DDBJ databases">
        <title>Identification and resolution of microdiversity through metagenomic sequencing of parallel consortia.</title>
        <authorList>
            <person name="Nelson W.C."/>
            <person name="Romine M.F."/>
            <person name="Lindemann S.R."/>
        </authorList>
    </citation>
    <scope>NUCLEOTIDE SEQUENCE [LARGE SCALE GENOMIC DNA]</scope>
    <source>
        <strain evidence="1">HL-55</strain>
    </source>
</reference>
<dbReference type="EMBL" id="LJZQ01000008">
    <property type="protein sequence ID" value="KPQ29158.1"/>
    <property type="molecule type" value="Genomic_DNA"/>
</dbReference>
<proteinExistence type="predicted"/>
<dbReference type="AlphaFoldDB" id="A0A0P7ZAJ5"/>
<comment type="caution">
    <text evidence="1">The sequence shown here is derived from an EMBL/GenBank/DDBJ whole genome shotgun (WGS) entry which is preliminary data.</text>
</comment>